<comment type="subcellular location">
    <subcellularLocation>
        <location evidence="6">Cytoplasm</location>
    </subcellularLocation>
</comment>
<dbReference type="Pfam" id="PF00406">
    <property type="entry name" value="ADK"/>
    <property type="match status" value="1"/>
</dbReference>
<protein>
    <recommendedName>
        <fullName evidence="6">Adenylate kinase</fullName>
        <ecNumber evidence="6">2.7.4.3</ecNumber>
    </recommendedName>
</protein>
<keyword evidence="2" id="KW-0545">Nucleotide biosynthesis</keyword>
<dbReference type="InterPro" id="IPR027417">
    <property type="entry name" value="P-loop_NTPase"/>
</dbReference>
<keyword evidence="3 6" id="KW-0547">Nucleotide-binding</keyword>
<dbReference type="PANTHER" id="PTHR23359">
    <property type="entry name" value="NUCLEOTIDE KINASE"/>
    <property type="match status" value="1"/>
</dbReference>
<comment type="caution">
    <text evidence="7">The sequence shown here is derived from an EMBL/GenBank/DDBJ whole genome shotgun (WGS) entry which is preliminary data.</text>
</comment>
<evidence type="ECO:0000256" key="6">
    <source>
        <dbReference type="RuleBase" id="RU003331"/>
    </source>
</evidence>
<dbReference type="GO" id="GO:0005737">
    <property type="term" value="C:cytoplasm"/>
    <property type="evidence" value="ECO:0007669"/>
    <property type="project" value="UniProtKB-SubCell"/>
</dbReference>
<reference evidence="7 8" key="1">
    <citation type="journal article" date="2016" name="Nat. Commun.">
        <title>Thousands of microbial genomes shed light on interconnected biogeochemical processes in an aquifer system.</title>
        <authorList>
            <person name="Anantharaman K."/>
            <person name="Brown C.T."/>
            <person name="Hug L.A."/>
            <person name="Sharon I."/>
            <person name="Castelle C.J."/>
            <person name="Probst A.J."/>
            <person name="Thomas B.C."/>
            <person name="Singh A."/>
            <person name="Wilkins M.J."/>
            <person name="Karaoz U."/>
            <person name="Brodie E.L."/>
            <person name="Williams K.H."/>
            <person name="Hubbard S.S."/>
            <person name="Banfield J.F."/>
        </authorList>
    </citation>
    <scope>NUCLEOTIDE SEQUENCE [LARGE SCALE GENOMIC DNA]</scope>
</reference>
<evidence type="ECO:0000313" key="8">
    <source>
        <dbReference type="Proteomes" id="UP000176429"/>
    </source>
</evidence>
<dbReference type="SUPFAM" id="SSF52540">
    <property type="entry name" value="P-loop containing nucleoside triphosphate hydrolases"/>
    <property type="match status" value="1"/>
</dbReference>
<accession>A0A1G2P4L7</accession>
<evidence type="ECO:0000256" key="2">
    <source>
        <dbReference type="ARBA" id="ARBA00022727"/>
    </source>
</evidence>
<keyword evidence="1 5" id="KW-0808">Transferase</keyword>
<evidence type="ECO:0000256" key="3">
    <source>
        <dbReference type="ARBA" id="ARBA00022741"/>
    </source>
</evidence>
<keyword evidence="4 5" id="KW-0418">Kinase</keyword>
<organism evidence="7 8">
    <name type="scientific">Candidatus Taylorbacteria bacterium RIFCSPLOWO2_02_FULL_46_40</name>
    <dbReference type="NCBI Taxonomy" id="1802329"/>
    <lineage>
        <taxon>Bacteria</taxon>
        <taxon>Candidatus Tayloriibacteriota</taxon>
    </lineage>
</organism>
<name>A0A1G2P4L7_9BACT</name>
<evidence type="ECO:0000256" key="5">
    <source>
        <dbReference type="RuleBase" id="RU003330"/>
    </source>
</evidence>
<comment type="catalytic activity">
    <reaction evidence="6">
        <text>AMP + ATP = 2 ADP</text>
        <dbReference type="Rhea" id="RHEA:12973"/>
        <dbReference type="ChEBI" id="CHEBI:30616"/>
        <dbReference type="ChEBI" id="CHEBI:456215"/>
        <dbReference type="ChEBI" id="CHEBI:456216"/>
        <dbReference type="EC" id="2.7.4.3"/>
    </reaction>
</comment>
<dbReference type="EMBL" id="MHSH01000003">
    <property type="protein sequence ID" value="OHA42572.1"/>
    <property type="molecule type" value="Genomic_DNA"/>
</dbReference>
<sequence length="212" mass="24283">MVNELWYSVHMIKPKAYVLYGRSGSGKGTQAKLLVEFLKKEIGDAGKVHYLETGKMLRAFAVAGDGYSNLLVRDVLENGGLLPEFIPIWVWATFIFERFTGEEHLVFDGVCRRLLEAPILDSALKFIKIDHPVVINLDVSNYWAKEKLLSRGRNDDNEDDISNRLQWFDENVAPTIKYFENNPDYNFLAINGEQSIVEVHSEILKKLGFNDR</sequence>
<dbReference type="Proteomes" id="UP000176429">
    <property type="component" value="Unassembled WGS sequence"/>
</dbReference>
<gene>
    <name evidence="7" type="ORF">A3H68_03470</name>
</gene>
<keyword evidence="6" id="KW-0067">ATP-binding</keyword>
<dbReference type="EC" id="2.7.4.3" evidence="6"/>
<comment type="similarity">
    <text evidence="5">Belongs to the adenylate kinase family.</text>
</comment>
<dbReference type="AlphaFoldDB" id="A0A1G2P4L7"/>
<dbReference type="Gene3D" id="3.40.50.300">
    <property type="entry name" value="P-loop containing nucleotide triphosphate hydrolases"/>
    <property type="match status" value="1"/>
</dbReference>
<dbReference type="GO" id="GO:0005524">
    <property type="term" value="F:ATP binding"/>
    <property type="evidence" value="ECO:0007669"/>
    <property type="project" value="UniProtKB-KW"/>
</dbReference>
<dbReference type="PRINTS" id="PR00094">
    <property type="entry name" value="ADENYLTKNASE"/>
</dbReference>
<dbReference type="GO" id="GO:0004017">
    <property type="term" value="F:AMP kinase activity"/>
    <property type="evidence" value="ECO:0007669"/>
    <property type="project" value="UniProtKB-EC"/>
</dbReference>
<evidence type="ECO:0000256" key="4">
    <source>
        <dbReference type="ARBA" id="ARBA00022777"/>
    </source>
</evidence>
<comment type="subunit">
    <text evidence="6">Monomer.</text>
</comment>
<evidence type="ECO:0000256" key="1">
    <source>
        <dbReference type="ARBA" id="ARBA00022679"/>
    </source>
</evidence>
<dbReference type="InterPro" id="IPR000850">
    <property type="entry name" value="Adenylat/UMP-CMP_kin"/>
</dbReference>
<proteinExistence type="inferred from homology"/>
<evidence type="ECO:0000313" key="7">
    <source>
        <dbReference type="EMBL" id="OHA42572.1"/>
    </source>
</evidence>